<accession>A0ACC3D396</accession>
<dbReference type="Proteomes" id="UP001186974">
    <property type="component" value="Unassembled WGS sequence"/>
</dbReference>
<protein>
    <submittedName>
        <fullName evidence="1">Uncharacterized protein</fullName>
    </submittedName>
</protein>
<evidence type="ECO:0000313" key="1">
    <source>
        <dbReference type="EMBL" id="KAK3061206.1"/>
    </source>
</evidence>
<evidence type="ECO:0000313" key="2">
    <source>
        <dbReference type="Proteomes" id="UP001186974"/>
    </source>
</evidence>
<keyword evidence="2" id="KW-1185">Reference proteome</keyword>
<sequence length="216" mass="23470">MSSSVVPLAEADESQQNSPQSNGYTTQRTEVFPDLSRHGTPLATVEGSPVQQTLSLLPRDDLAVLTNGDGSYDPQLHHSAVARTAANGVFRRARSATMMELGPYPQKSHSCPIPTCGRLFKRLEHLKRHRRTHEQNPNGDAPDYSEEDFQNEEDQLVSLEEESPESEHSYLASSLSMPSATMAEMSGGMNGMHALMHGTSMSMGGGGGHMIAAQNY</sequence>
<reference evidence="1" key="1">
    <citation type="submission" date="2024-09" db="EMBL/GenBank/DDBJ databases">
        <title>Black Yeasts Isolated from many extreme environments.</title>
        <authorList>
            <person name="Coleine C."/>
            <person name="Stajich J.E."/>
            <person name="Selbmann L."/>
        </authorList>
    </citation>
    <scope>NUCLEOTIDE SEQUENCE</scope>
    <source>
        <strain evidence="1">CCFEE 5737</strain>
    </source>
</reference>
<name>A0ACC3D396_9PEZI</name>
<gene>
    <name evidence="1" type="ORF">LTS18_006789</name>
</gene>
<organism evidence="1 2">
    <name type="scientific">Coniosporium uncinatum</name>
    <dbReference type="NCBI Taxonomy" id="93489"/>
    <lineage>
        <taxon>Eukaryota</taxon>
        <taxon>Fungi</taxon>
        <taxon>Dikarya</taxon>
        <taxon>Ascomycota</taxon>
        <taxon>Pezizomycotina</taxon>
        <taxon>Dothideomycetes</taxon>
        <taxon>Dothideomycetes incertae sedis</taxon>
        <taxon>Coniosporium</taxon>
    </lineage>
</organism>
<comment type="caution">
    <text evidence="1">The sequence shown here is derived from an EMBL/GenBank/DDBJ whole genome shotgun (WGS) entry which is preliminary data.</text>
</comment>
<proteinExistence type="predicted"/>
<dbReference type="EMBL" id="JAWDJW010007998">
    <property type="protein sequence ID" value="KAK3061206.1"/>
    <property type="molecule type" value="Genomic_DNA"/>
</dbReference>